<dbReference type="EMBL" id="ML213661">
    <property type="protein sequence ID" value="TFK32860.1"/>
    <property type="molecule type" value="Genomic_DNA"/>
</dbReference>
<feature type="transmembrane region" description="Helical" evidence="1">
    <location>
        <begin position="178"/>
        <end position="202"/>
    </location>
</feature>
<evidence type="ECO:0000256" key="1">
    <source>
        <dbReference type="SAM" id="Phobius"/>
    </source>
</evidence>
<feature type="transmembrane region" description="Helical" evidence="1">
    <location>
        <begin position="223"/>
        <end position="242"/>
    </location>
</feature>
<protein>
    <submittedName>
        <fullName evidence="2">Uncharacterized protein</fullName>
    </submittedName>
</protein>
<feature type="transmembrane region" description="Helical" evidence="1">
    <location>
        <begin position="24"/>
        <end position="49"/>
    </location>
</feature>
<keyword evidence="1" id="KW-0812">Transmembrane</keyword>
<organism evidence="2 3">
    <name type="scientific">Crucibulum laeve</name>
    <dbReference type="NCBI Taxonomy" id="68775"/>
    <lineage>
        <taxon>Eukaryota</taxon>
        <taxon>Fungi</taxon>
        <taxon>Dikarya</taxon>
        <taxon>Basidiomycota</taxon>
        <taxon>Agaricomycotina</taxon>
        <taxon>Agaricomycetes</taxon>
        <taxon>Agaricomycetidae</taxon>
        <taxon>Agaricales</taxon>
        <taxon>Agaricineae</taxon>
        <taxon>Nidulariaceae</taxon>
        <taxon>Crucibulum</taxon>
    </lineage>
</organism>
<accession>A0A5C3LJ63</accession>
<evidence type="ECO:0000313" key="2">
    <source>
        <dbReference type="EMBL" id="TFK32860.1"/>
    </source>
</evidence>
<proteinExistence type="predicted"/>
<dbReference type="AlphaFoldDB" id="A0A5C3LJ63"/>
<sequence length="309" mass="34364">MASISFPDCQTLPAFQRANNRRGWLLGTIFSTLGYGIVFTLFMLCIALLRDRVAQPRSRLQNTVLRAYVSIMFVTSTVATILVIYATTGALIDRTCPSSDQIPVNPYFGKVDIVYTFLNWCSDSLLIWRCMVIFSTSHISPWAYLGIPLAFLVASFGTGMALVVLSGFGRTKTVNLMLITYGLVTLVTNTLITSMIITRLVMHRRHVAKVLGRASQYTDIITILIESALLVVVIDIFFLVAFSLNSWYGAIAFQMWIQVQSIAPLLIIFRVAQGKAWSRSTGDMMTASQPLVLISQEIDVHKVQDHGCS</sequence>
<dbReference type="OrthoDB" id="3267806at2759"/>
<name>A0A5C3LJ63_9AGAR</name>
<evidence type="ECO:0000313" key="3">
    <source>
        <dbReference type="Proteomes" id="UP000308652"/>
    </source>
</evidence>
<feature type="transmembrane region" description="Helical" evidence="1">
    <location>
        <begin position="69"/>
        <end position="92"/>
    </location>
</feature>
<keyword evidence="1" id="KW-1133">Transmembrane helix</keyword>
<feature type="transmembrane region" description="Helical" evidence="1">
    <location>
        <begin position="142"/>
        <end position="166"/>
    </location>
</feature>
<gene>
    <name evidence="2" type="ORF">BDQ12DRAFT_716174</name>
</gene>
<keyword evidence="1" id="KW-0472">Membrane</keyword>
<keyword evidence="3" id="KW-1185">Reference proteome</keyword>
<feature type="transmembrane region" description="Helical" evidence="1">
    <location>
        <begin position="248"/>
        <end position="269"/>
    </location>
</feature>
<reference evidence="2 3" key="1">
    <citation type="journal article" date="2019" name="Nat. Ecol. Evol.">
        <title>Megaphylogeny resolves global patterns of mushroom evolution.</title>
        <authorList>
            <person name="Varga T."/>
            <person name="Krizsan K."/>
            <person name="Foldi C."/>
            <person name="Dima B."/>
            <person name="Sanchez-Garcia M."/>
            <person name="Sanchez-Ramirez S."/>
            <person name="Szollosi G.J."/>
            <person name="Szarkandi J.G."/>
            <person name="Papp V."/>
            <person name="Albert L."/>
            <person name="Andreopoulos W."/>
            <person name="Angelini C."/>
            <person name="Antonin V."/>
            <person name="Barry K.W."/>
            <person name="Bougher N.L."/>
            <person name="Buchanan P."/>
            <person name="Buyck B."/>
            <person name="Bense V."/>
            <person name="Catcheside P."/>
            <person name="Chovatia M."/>
            <person name="Cooper J."/>
            <person name="Damon W."/>
            <person name="Desjardin D."/>
            <person name="Finy P."/>
            <person name="Geml J."/>
            <person name="Haridas S."/>
            <person name="Hughes K."/>
            <person name="Justo A."/>
            <person name="Karasinski D."/>
            <person name="Kautmanova I."/>
            <person name="Kiss B."/>
            <person name="Kocsube S."/>
            <person name="Kotiranta H."/>
            <person name="LaButti K.M."/>
            <person name="Lechner B.E."/>
            <person name="Liimatainen K."/>
            <person name="Lipzen A."/>
            <person name="Lukacs Z."/>
            <person name="Mihaltcheva S."/>
            <person name="Morgado L.N."/>
            <person name="Niskanen T."/>
            <person name="Noordeloos M.E."/>
            <person name="Ohm R.A."/>
            <person name="Ortiz-Santana B."/>
            <person name="Ovrebo C."/>
            <person name="Racz N."/>
            <person name="Riley R."/>
            <person name="Savchenko A."/>
            <person name="Shiryaev A."/>
            <person name="Soop K."/>
            <person name="Spirin V."/>
            <person name="Szebenyi C."/>
            <person name="Tomsovsky M."/>
            <person name="Tulloss R.E."/>
            <person name="Uehling J."/>
            <person name="Grigoriev I.V."/>
            <person name="Vagvolgyi C."/>
            <person name="Papp T."/>
            <person name="Martin F.M."/>
            <person name="Miettinen O."/>
            <person name="Hibbett D.S."/>
            <person name="Nagy L.G."/>
        </authorList>
    </citation>
    <scope>NUCLEOTIDE SEQUENCE [LARGE SCALE GENOMIC DNA]</scope>
    <source>
        <strain evidence="2 3">CBS 166.37</strain>
    </source>
</reference>
<dbReference type="Proteomes" id="UP000308652">
    <property type="component" value="Unassembled WGS sequence"/>
</dbReference>
<dbReference type="STRING" id="68775.A0A5C3LJ63"/>
<feature type="transmembrane region" description="Helical" evidence="1">
    <location>
        <begin position="112"/>
        <end position="130"/>
    </location>
</feature>